<feature type="compositionally biased region" description="Polar residues" evidence="1">
    <location>
        <begin position="8"/>
        <end position="24"/>
    </location>
</feature>
<gene>
    <name evidence="2" type="ORF">L9G74_21705</name>
</gene>
<feature type="non-terminal residue" evidence="2">
    <location>
        <position position="69"/>
    </location>
</feature>
<feature type="region of interest" description="Disordered" evidence="1">
    <location>
        <begin position="1"/>
        <end position="24"/>
    </location>
</feature>
<protein>
    <submittedName>
        <fullName evidence="2">Ig-like domain-containing protein</fullName>
    </submittedName>
</protein>
<keyword evidence="3" id="KW-1185">Reference proteome</keyword>
<evidence type="ECO:0000256" key="1">
    <source>
        <dbReference type="SAM" id="MobiDB-lite"/>
    </source>
</evidence>
<proteinExistence type="predicted"/>
<dbReference type="Proteomes" id="UP001201549">
    <property type="component" value="Unassembled WGS sequence"/>
</dbReference>
<reference evidence="2 3" key="1">
    <citation type="submission" date="2022-02" db="EMBL/GenBank/DDBJ databases">
        <authorList>
            <person name="Zhuang L."/>
        </authorList>
    </citation>
    <scope>NUCLEOTIDE SEQUENCE [LARGE SCALE GENOMIC DNA]</scope>
    <source>
        <strain evidence="2 3">C32</strain>
    </source>
</reference>
<dbReference type="InterPro" id="IPR013783">
    <property type="entry name" value="Ig-like_fold"/>
</dbReference>
<evidence type="ECO:0000313" key="2">
    <source>
        <dbReference type="EMBL" id="MCS4559038.1"/>
    </source>
</evidence>
<dbReference type="Pfam" id="PF17957">
    <property type="entry name" value="Big_7"/>
    <property type="match status" value="1"/>
</dbReference>
<feature type="region of interest" description="Disordered" evidence="1">
    <location>
        <begin position="50"/>
        <end position="69"/>
    </location>
</feature>
<name>A0ABT2FRR1_9GAMM</name>
<sequence>MNVASPANGATVSGSVTISAGASDPTGVTQVQFFVDGGLLSTDTTAPYGASWDTTSFPDGAHSLTAQAT</sequence>
<reference evidence="3" key="2">
    <citation type="submission" date="2023-07" db="EMBL/GenBank/DDBJ databases">
        <title>Shewanella mangrovi sp. nov., an acetaldehyde- degrading bacterium isolated from mangrove sediment.</title>
        <authorList>
            <person name="Liu Y."/>
        </authorList>
    </citation>
    <scope>NUCLEOTIDE SEQUENCE [LARGE SCALE GENOMIC DNA]</scope>
    <source>
        <strain evidence="3">C32</strain>
    </source>
</reference>
<comment type="caution">
    <text evidence="2">The sequence shown here is derived from an EMBL/GenBank/DDBJ whole genome shotgun (WGS) entry which is preliminary data.</text>
</comment>
<organism evidence="2 3">
    <name type="scientific">Shewanella electrica</name>
    <dbReference type="NCBI Taxonomy" id="515560"/>
    <lineage>
        <taxon>Bacteria</taxon>
        <taxon>Pseudomonadati</taxon>
        <taxon>Pseudomonadota</taxon>
        <taxon>Gammaproteobacteria</taxon>
        <taxon>Alteromonadales</taxon>
        <taxon>Shewanellaceae</taxon>
        <taxon>Shewanella</taxon>
    </lineage>
</organism>
<accession>A0ABT2FRR1</accession>
<dbReference type="EMBL" id="JAKOGG010000640">
    <property type="protein sequence ID" value="MCS4559038.1"/>
    <property type="molecule type" value="Genomic_DNA"/>
</dbReference>
<dbReference type="Gene3D" id="2.60.40.10">
    <property type="entry name" value="Immunoglobulins"/>
    <property type="match status" value="1"/>
</dbReference>
<evidence type="ECO:0000313" key="3">
    <source>
        <dbReference type="Proteomes" id="UP001201549"/>
    </source>
</evidence>